<feature type="compositionally biased region" description="Polar residues" evidence="7">
    <location>
        <begin position="1122"/>
        <end position="1135"/>
    </location>
</feature>
<dbReference type="GO" id="GO:0003964">
    <property type="term" value="F:RNA-directed DNA polymerase activity"/>
    <property type="evidence" value="ECO:0007669"/>
    <property type="project" value="UniProtKB-KW"/>
</dbReference>
<evidence type="ECO:0000256" key="7">
    <source>
        <dbReference type="SAM" id="MobiDB-lite"/>
    </source>
</evidence>
<feature type="compositionally biased region" description="Low complexity" evidence="7">
    <location>
        <begin position="1181"/>
        <end position="1198"/>
    </location>
</feature>
<sequence>MASNTSCARCKVLFPPTHFVGVSGRPTKTCASCQKRPVPTAVSPFSPNVQTPHLVRRSRSSSPSARSPSTASPSHGRTRRDDAHFASAASVRALETRFGRLEHSLDSQLTQLFDAIRALQPPTDPAPALLPSQPALQVSPPLPALPPTPRVQPVTSTALTSVGNQNTTAGELPLLSVSRCFPWVPADVVALVERDQLRPEQLVKLRNPESRVSQAAVQSTSLNIEGGQLRISEESAESRTSAFVKAIPSIAALAQVWLVYVAIRARHTNNWELNDALLSHLEQLIEFNQLYTWRAVADYHLAVCRLRFGTGAVIEWSHYDPQIAGRVLLPYHKTVSLPPTRGEPSSSSRHPSSNQRSTRLPRTGSGASSDPCRKSTPVDAMPVIRQQGYHQHQQRSRQEGELVVSTPTHSGDMPRPQPVPLQTAPTPLPVPPTTAPLRSGPTPAPSPSLVPPTVAPLRPVPPTVAPARTEQTSAPLSRPSLDALTNGIVDMSPDSASTFLSALLSGTPPPPRPNTLCERPIFDATDVPATVGTLQLRYWSQFLDLYPDQAFATQLRGALRHGVKLGYDGPLRHNARPDVNNLPMDSADVQHLRREIETRMQEGRLRHVANPSDIRLVCSPVGVVPKPHSDKRRTIYHLSHPRKPGARLPSVNDGIHPSFVTIRYESLDAIMEFIREHPSASLWKADLEDAFRHVIVSESDARLMGIHFDGRHYQECALAFGGRSSPFLFNLFAEFLHWLTTFALQSVTPSSTSHSEVSHYLDDFFGASDASANPATPVQVLSLALAALGFRISRKKTLWDTTRLEVLGIELDSVAQTASITHQRRQRILQLCGRIVDRGRASLLELQQVAGHLQFVTRVAPHGRAFLRRLYDAVRSHYKAPFGRRISKATRSELLWWIATLNTWDGVSLLQPSPLVVEHVWTDASKRCIGAHLGTMDEPVAAFSHELARRHRRKDIRFLEALAVLEALRRFAPLWSGPCRVVVHVDNENVEYGLRKGSIRDPQTQALFRAIFSLCLQQHIDLVPIRVSSEANILADALSRRRFAFVQQHYPRAYALLRFNAANTAPSPLPPLSRLQASRRQQPSSSGTDLPPAHAHVPQRCASTSPPSPLHDVATPSRPQRHSSSNGWPPNTLPTRLTAQSSVTSPSSSLGTSTSASPQLFSTPNAWPESFEASSESLVLRSLSPSSPSPFPSCANSSVPCRQSAPHHTTVGCSVPPFASPLLASSAQESSLGKRKTPTICSQSARSALPATGRTRPSPSPPARPTRFGRASPSQHRRYRSALAPLLLSTWCAGHARRQHPSSSSKTAALLPGLASSTPYANALRPPGSSPRPTLATPSAVERRPGLPRTVLTTTPSVDLAVGVATASVDTSTSPLPIALPPPRRRSTPTPQPPCHSTPSPGATSNCLSLGSPVLALQPQLMTVTPCGTPLAHHVATAGSSQATLPS</sequence>
<keyword evidence="5" id="KW-0378">Hydrolase</keyword>
<evidence type="ECO:0000256" key="1">
    <source>
        <dbReference type="ARBA" id="ARBA00022679"/>
    </source>
</evidence>
<dbReference type="GO" id="GO:0004519">
    <property type="term" value="F:endonuclease activity"/>
    <property type="evidence" value="ECO:0007669"/>
    <property type="project" value="UniProtKB-KW"/>
</dbReference>
<dbReference type="SUPFAM" id="SSF56672">
    <property type="entry name" value="DNA/RNA polymerases"/>
    <property type="match status" value="1"/>
</dbReference>
<dbReference type="PROSITE" id="PS50878">
    <property type="entry name" value="RT_POL"/>
    <property type="match status" value="1"/>
</dbReference>
<evidence type="ECO:0000256" key="4">
    <source>
        <dbReference type="ARBA" id="ARBA00022759"/>
    </source>
</evidence>
<feature type="compositionally biased region" description="Pro residues" evidence="7">
    <location>
        <begin position="442"/>
        <end position="455"/>
    </location>
</feature>
<dbReference type="Pfam" id="PF17917">
    <property type="entry name" value="RT_RNaseH"/>
    <property type="match status" value="1"/>
</dbReference>
<dbReference type="PANTHER" id="PTHR33050:SF7">
    <property type="entry name" value="RIBONUCLEASE H"/>
    <property type="match status" value="1"/>
</dbReference>
<accession>A0A5C3E5V3</accession>
<evidence type="ECO:0000259" key="8">
    <source>
        <dbReference type="PROSITE" id="PS50878"/>
    </source>
</evidence>
<dbReference type="CDD" id="cd09275">
    <property type="entry name" value="RNase_HI_RT_DIRS1"/>
    <property type="match status" value="1"/>
</dbReference>
<feature type="region of interest" description="Disordered" evidence="7">
    <location>
        <begin position="1181"/>
        <end position="1209"/>
    </location>
</feature>
<feature type="compositionally biased region" description="Low complexity" evidence="7">
    <location>
        <begin position="1137"/>
        <end position="1159"/>
    </location>
</feature>
<feature type="region of interest" description="Disordered" evidence="7">
    <location>
        <begin position="37"/>
        <end position="82"/>
    </location>
</feature>
<feature type="compositionally biased region" description="Low complexity" evidence="7">
    <location>
        <begin position="344"/>
        <end position="357"/>
    </location>
</feature>
<keyword evidence="6" id="KW-0695">RNA-directed DNA polymerase</keyword>
<reference evidence="9 10" key="1">
    <citation type="submission" date="2018-03" db="EMBL/GenBank/DDBJ databases">
        <authorList>
            <person name="Guldener U."/>
        </authorList>
    </citation>
    <scope>NUCLEOTIDE SEQUENCE [LARGE SCALE GENOMIC DNA]</scope>
    <source>
        <strain evidence="9 10">NBRC100155</strain>
    </source>
</reference>
<dbReference type="Proteomes" id="UP000324022">
    <property type="component" value="Unassembled WGS sequence"/>
</dbReference>
<evidence type="ECO:0000256" key="5">
    <source>
        <dbReference type="ARBA" id="ARBA00022801"/>
    </source>
</evidence>
<dbReference type="GO" id="GO:0016787">
    <property type="term" value="F:hydrolase activity"/>
    <property type="evidence" value="ECO:0007669"/>
    <property type="project" value="UniProtKB-KW"/>
</dbReference>
<proteinExistence type="predicted"/>
<dbReference type="Gene3D" id="3.10.10.10">
    <property type="entry name" value="HIV Type 1 Reverse Transcriptase, subunit A, domain 1"/>
    <property type="match status" value="1"/>
</dbReference>
<feature type="region of interest" description="Disordered" evidence="7">
    <location>
        <begin position="1226"/>
        <end position="1277"/>
    </location>
</feature>
<keyword evidence="2" id="KW-0548">Nucleotidyltransferase</keyword>
<feature type="region of interest" description="Disordered" evidence="7">
    <location>
        <begin position="1319"/>
        <end position="1351"/>
    </location>
</feature>
<feature type="compositionally biased region" description="Polar residues" evidence="7">
    <location>
        <begin position="1075"/>
        <end position="1088"/>
    </location>
</feature>
<dbReference type="InterPro" id="IPR043502">
    <property type="entry name" value="DNA/RNA_pol_sf"/>
</dbReference>
<dbReference type="PANTHER" id="PTHR33050">
    <property type="entry name" value="REVERSE TRANSCRIPTASE DOMAIN-CONTAINING PROTEIN"/>
    <property type="match status" value="1"/>
</dbReference>
<protein>
    <recommendedName>
        <fullName evidence="8">Reverse transcriptase domain-containing protein</fullName>
    </recommendedName>
</protein>
<feature type="region of interest" description="Disordered" evidence="7">
    <location>
        <begin position="335"/>
        <end position="455"/>
    </location>
</feature>
<evidence type="ECO:0000256" key="6">
    <source>
        <dbReference type="ARBA" id="ARBA00022918"/>
    </source>
</evidence>
<keyword evidence="3" id="KW-0540">Nuclease</keyword>
<keyword evidence="1" id="KW-0808">Transferase</keyword>
<keyword evidence="10" id="KW-1185">Reference proteome</keyword>
<gene>
    <name evidence="9" type="ORF">UTRI_10082</name>
</gene>
<evidence type="ECO:0000256" key="2">
    <source>
        <dbReference type="ARBA" id="ARBA00022695"/>
    </source>
</evidence>
<dbReference type="OrthoDB" id="3254233at2759"/>
<name>A0A5C3E5V3_9BASI</name>
<feature type="region of interest" description="Disordered" evidence="7">
    <location>
        <begin position="1068"/>
        <end position="1161"/>
    </location>
</feature>
<organism evidence="9 10">
    <name type="scientific">Ustilago trichophora</name>
    <dbReference type="NCBI Taxonomy" id="86804"/>
    <lineage>
        <taxon>Eukaryota</taxon>
        <taxon>Fungi</taxon>
        <taxon>Dikarya</taxon>
        <taxon>Basidiomycota</taxon>
        <taxon>Ustilaginomycotina</taxon>
        <taxon>Ustilaginomycetes</taxon>
        <taxon>Ustilaginales</taxon>
        <taxon>Ustilaginaceae</taxon>
        <taxon>Ustilago</taxon>
    </lineage>
</organism>
<dbReference type="InterPro" id="IPR000477">
    <property type="entry name" value="RT_dom"/>
</dbReference>
<dbReference type="InterPro" id="IPR041373">
    <property type="entry name" value="RT_RNaseH"/>
</dbReference>
<evidence type="ECO:0000313" key="9">
    <source>
        <dbReference type="EMBL" id="SPO24947.1"/>
    </source>
</evidence>
<keyword evidence="4" id="KW-0255">Endonuclease</keyword>
<dbReference type="Pfam" id="PF00078">
    <property type="entry name" value="RVT_1"/>
    <property type="match status" value="1"/>
</dbReference>
<dbReference type="Gene3D" id="3.30.70.270">
    <property type="match status" value="1"/>
</dbReference>
<evidence type="ECO:0000256" key="3">
    <source>
        <dbReference type="ARBA" id="ARBA00022722"/>
    </source>
</evidence>
<feature type="domain" description="Reverse transcriptase" evidence="8">
    <location>
        <begin position="605"/>
        <end position="811"/>
    </location>
</feature>
<dbReference type="InterPro" id="IPR052055">
    <property type="entry name" value="Hepadnavirus_pol/RT"/>
</dbReference>
<dbReference type="InterPro" id="IPR043128">
    <property type="entry name" value="Rev_trsase/Diguanyl_cyclase"/>
</dbReference>
<dbReference type="EMBL" id="OOIN01000008">
    <property type="protein sequence ID" value="SPO24947.1"/>
    <property type="molecule type" value="Genomic_DNA"/>
</dbReference>
<feature type="region of interest" description="Disordered" evidence="7">
    <location>
        <begin position="1371"/>
        <end position="1405"/>
    </location>
</feature>
<feature type="compositionally biased region" description="Low complexity" evidence="7">
    <location>
        <begin position="60"/>
        <end position="74"/>
    </location>
</feature>
<evidence type="ECO:0000313" key="10">
    <source>
        <dbReference type="Proteomes" id="UP000324022"/>
    </source>
</evidence>